<protein>
    <submittedName>
        <fullName evidence="1">Uncharacterized protein</fullName>
    </submittedName>
</protein>
<accession>A0A1V5ZK65</accession>
<organism evidence="1">
    <name type="scientific">candidate division CPR1 bacterium ADurb.Bin160</name>
    <dbReference type="NCBI Taxonomy" id="1852826"/>
    <lineage>
        <taxon>Bacteria</taxon>
        <taxon>candidate division CPR1</taxon>
    </lineage>
</organism>
<gene>
    <name evidence="1" type="ORF">BWY04_01310</name>
</gene>
<comment type="caution">
    <text evidence="1">The sequence shown here is derived from an EMBL/GenBank/DDBJ whole genome shotgun (WGS) entry which is preliminary data.</text>
</comment>
<sequence length="168" mass="17731">MAGIIKSKLEGLSPEVRAALDVVLSTVMSESVITVVDDKGNARVNTEHLTALIELLNAEKKVAKSVDEAHAAEDKAIAKAEAIALGAEIAKQIEVGDTVSFTMGSGKSKTVFTRKVIKVTDKTFHVEFDEAYPCTTSVTAPTGKKYLKFAAIVPGSIVKAEKAVEVAA</sequence>
<dbReference type="EMBL" id="MWDB01000040">
    <property type="protein sequence ID" value="OQB40555.1"/>
    <property type="molecule type" value="Genomic_DNA"/>
</dbReference>
<evidence type="ECO:0000313" key="1">
    <source>
        <dbReference type="EMBL" id="OQB40555.1"/>
    </source>
</evidence>
<dbReference type="Proteomes" id="UP000485621">
    <property type="component" value="Unassembled WGS sequence"/>
</dbReference>
<proteinExistence type="predicted"/>
<dbReference type="AlphaFoldDB" id="A0A1V5ZK65"/>
<name>A0A1V5ZK65_9BACT</name>
<reference evidence="1" key="1">
    <citation type="submission" date="2017-02" db="EMBL/GenBank/DDBJ databases">
        <title>Delving into the versatile metabolic prowess of the omnipresent phylum Bacteroidetes.</title>
        <authorList>
            <person name="Nobu M.K."/>
            <person name="Mei R."/>
            <person name="Narihiro T."/>
            <person name="Kuroda K."/>
            <person name="Liu W.-T."/>
        </authorList>
    </citation>
    <scope>NUCLEOTIDE SEQUENCE</scope>
    <source>
        <strain evidence="1">ADurb.Bin160</strain>
    </source>
</reference>